<evidence type="ECO:0000313" key="2">
    <source>
        <dbReference type="EMBL" id="OIJ15804.1"/>
    </source>
</evidence>
<dbReference type="Proteomes" id="UP000180098">
    <property type="component" value="Unassembled WGS sequence"/>
</dbReference>
<accession>A0A1S2LU06</accession>
<proteinExistence type="predicted"/>
<dbReference type="OrthoDB" id="9915888at2"/>
<feature type="transmembrane region" description="Helical" evidence="1">
    <location>
        <begin position="73"/>
        <end position="95"/>
    </location>
</feature>
<keyword evidence="1" id="KW-1133">Transmembrane helix</keyword>
<keyword evidence="1" id="KW-0812">Transmembrane</keyword>
<sequence length="96" mass="11130">MNYKLFCSILILHAAFIIGGYFVLQYSIFLLLSQTLTVQVLGYLFLLFFFCVCIAIHYLVVDMYDAKTTPKKKWFLSVSGMCFSTFVAFLFLAFLF</sequence>
<evidence type="ECO:0000256" key="1">
    <source>
        <dbReference type="SAM" id="Phobius"/>
    </source>
</evidence>
<feature type="transmembrane region" description="Helical" evidence="1">
    <location>
        <begin position="7"/>
        <end position="28"/>
    </location>
</feature>
<dbReference type="RefSeq" id="WP_071311729.1">
    <property type="nucleotide sequence ID" value="NZ_MLQQ01000001.1"/>
</dbReference>
<reference evidence="2 3" key="1">
    <citation type="submission" date="2016-10" db="EMBL/GenBank/DDBJ databases">
        <title>Draft genome sequences of four alkaliphilic bacteria belonging to the Anaerobacillus genus.</title>
        <authorList>
            <person name="Bassil N.M."/>
            <person name="Lloyd J.R."/>
        </authorList>
    </citation>
    <scope>NUCLEOTIDE SEQUENCE [LARGE SCALE GENOMIC DNA]</scope>
    <source>
        <strain evidence="2 3">DSM 15340</strain>
    </source>
</reference>
<keyword evidence="3" id="KW-1185">Reference proteome</keyword>
<name>A0A1S2LU06_9BACI</name>
<evidence type="ECO:0000313" key="3">
    <source>
        <dbReference type="Proteomes" id="UP000180098"/>
    </source>
</evidence>
<protein>
    <submittedName>
        <fullName evidence="2">Uncharacterized protein</fullName>
    </submittedName>
</protein>
<dbReference type="EMBL" id="MLQQ01000001">
    <property type="protein sequence ID" value="OIJ15804.1"/>
    <property type="molecule type" value="Genomic_DNA"/>
</dbReference>
<feature type="transmembrane region" description="Helical" evidence="1">
    <location>
        <begin position="40"/>
        <end position="61"/>
    </location>
</feature>
<dbReference type="AlphaFoldDB" id="A0A1S2LU06"/>
<keyword evidence="1" id="KW-0472">Membrane</keyword>
<organism evidence="2 3">
    <name type="scientific">Anaerobacillus arseniciselenatis</name>
    <dbReference type="NCBI Taxonomy" id="85682"/>
    <lineage>
        <taxon>Bacteria</taxon>
        <taxon>Bacillati</taxon>
        <taxon>Bacillota</taxon>
        <taxon>Bacilli</taxon>
        <taxon>Bacillales</taxon>
        <taxon>Bacillaceae</taxon>
        <taxon>Anaerobacillus</taxon>
    </lineage>
</organism>
<comment type="caution">
    <text evidence="2">The sequence shown here is derived from an EMBL/GenBank/DDBJ whole genome shotgun (WGS) entry which is preliminary data.</text>
</comment>
<gene>
    <name evidence="2" type="ORF">BKP35_02090</name>
</gene>